<feature type="compositionally biased region" description="Polar residues" evidence="1">
    <location>
        <begin position="1"/>
        <end position="10"/>
    </location>
</feature>
<proteinExistence type="predicted"/>
<evidence type="ECO:0000313" key="4">
    <source>
        <dbReference type="Proteomes" id="UP000654075"/>
    </source>
</evidence>
<feature type="region of interest" description="Disordered" evidence="1">
    <location>
        <begin position="1"/>
        <end position="43"/>
    </location>
</feature>
<feature type="region of interest" description="Disordered" evidence="1">
    <location>
        <begin position="151"/>
        <end position="210"/>
    </location>
</feature>
<feature type="compositionally biased region" description="Low complexity" evidence="1">
    <location>
        <begin position="25"/>
        <end position="36"/>
    </location>
</feature>
<name>A0A813D4E4_POLGL</name>
<accession>A0A813D4E4</accession>
<organism evidence="3 4">
    <name type="scientific">Polarella glacialis</name>
    <name type="common">Dinoflagellate</name>
    <dbReference type="NCBI Taxonomy" id="89957"/>
    <lineage>
        <taxon>Eukaryota</taxon>
        <taxon>Sar</taxon>
        <taxon>Alveolata</taxon>
        <taxon>Dinophyceae</taxon>
        <taxon>Suessiales</taxon>
        <taxon>Suessiaceae</taxon>
        <taxon>Polarella</taxon>
    </lineage>
</organism>
<dbReference type="EMBL" id="CAJNNV010000660">
    <property type="protein sequence ID" value="CAE8583267.1"/>
    <property type="molecule type" value="Genomic_DNA"/>
</dbReference>
<evidence type="ECO:0000313" key="3">
    <source>
        <dbReference type="EMBL" id="CAE8583273.1"/>
    </source>
</evidence>
<dbReference type="Proteomes" id="UP000654075">
    <property type="component" value="Unassembled WGS sequence"/>
</dbReference>
<feature type="region of interest" description="Disordered" evidence="1">
    <location>
        <begin position="112"/>
        <end position="137"/>
    </location>
</feature>
<evidence type="ECO:0000256" key="1">
    <source>
        <dbReference type="SAM" id="MobiDB-lite"/>
    </source>
</evidence>
<dbReference type="AlphaFoldDB" id="A0A813D4E4"/>
<feature type="compositionally biased region" description="Low complexity" evidence="1">
    <location>
        <begin position="112"/>
        <end position="127"/>
    </location>
</feature>
<protein>
    <submittedName>
        <fullName evidence="3">Uncharacterized protein</fullName>
    </submittedName>
</protein>
<feature type="compositionally biased region" description="Acidic residues" evidence="1">
    <location>
        <begin position="200"/>
        <end position="209"/>
    </location>
</feature>
<dbReference type="EMBL" id="CAJNNV010000660">
    <property type="protein sequence ID" value="CAE8583273.1"/>
    <property type="molecule type" value="Genomic_DNA"/>
</dbReference>
<keyword evidence="4" id="KW-1185">Reference proteome</keyword>
<evidence type="ECO:0000313" key="2">
    <source>
        <dbReference type="EMBL" id="CAE8583267.1"/>
    </source>
</evidence>
<sequence>MANVGQSTISGAVGSEAPVVDEEWTTAATAPCTTPSPKGPAAEAGSFMTAAIVTAAPSPAGVDANILLATNSDSSNNNNNNSNKNNTDYAYISKKQRSQRLQQFQLQHLHLQEQQQEQQENEQQQQQLRRHQLHQQHQLLEQQPIAVTATPDAGTVTPALPETSTPADASRAVAKCPSTSRRPAPRKGDRFTTANKPSELEESESEVDVESIGAVNVPEAISRTETYSHPPKPLTPPQPAGPLIGVVSSEPQASEAAGLAAWMPRLGVSITTARYLQQQQPQQQPRRPPLDAVRRRQECISLNDVRAISKQEVASLNDAGAIRDYNNNNDNYSYSNNDNFKTRRRIPHDRGTCSYGLQCNFARSEAELSWSTTTTTSSLRCAKTSSEEHAVGDSNADLPTASLNCLQTTTTAFQRPFAAAANNG</sequence>
<comment type="caution">
    <text evidence="3">The sequence shown here is derived from an EMBL/GenBank/DDBJ whole genome shotgun (WGS) entry which is preliminary data.</text>
</comment>
<gene>
    <name evidence="2" type="ORF">PGLA1383_LOCUS2250</name>
    <name evidence="3" type="ORF">PGLA1383_LOCUS2256</name>
</gene>
<reference evidence="3" key="1">
    <citation type="submission" date="2021-02" db="EMBL/GenBank/DDBJ databases">
        <authorList>
            <person name="Dougan E. K."/>
            <person name="Rhodes N."/>
            <person name="Thang M."/>
            <person name="Chan C."/>
        </authorList>
    </citation>
    <scope>NUCLEOTIDE SEQUENCE</scope>
</reference>